<name>A0A2W7TR20_9FLAO</name>
<accession>A0A2W7TR20</accession>
<comment type="caution">
    <text evidence="1">The sequence shown here is derived from an EMBL/GenBank/DDBJ whole genome shotgun (WGS) entry which is preliminary data.</text>
</comment>
<reference evidence="1 2" key="1">
    <citation type="submission" date="2018-06" db="EMBL/GenBank/DDBJ databases">
        <title>Flavobacterium sp IMCC34762, genome.</title>
        <authorList>
            <person name="Joung Y."/>
            <person name="Cho J."/>
            <person name="Song J."/>
        </authorList>
    </citation>
    <scope>NUCLEOTIDE SEQUENCE [LARGE SCALE GENOMIC DNA]</scope>
    <source>
        <strain evidence="1 2">IMCC34762</strain>
    </source>
</reference>
<keyword evidence="2" id="KW-1185">Reference proteome</keyword>
<dbReference type="RefSeq" id="WP_111410745.1">
    <property type="nucleotide sequence ID" value="NZ_QKXH01000008.1"/>
</dbReference>
<sequence length="184" mass="21553">MRTIITFALCFSFFSATYSQDQKTADKKAETLKMEVLPEVLVSYTKNVSKYIPDNNPDAVIRNTQNEFILYNVDNEECRNFDEYLVTLENEKGFLVATYNQHGVLVRVNEKYANAELPREIMRFVFMWYPEWTITKSKFEYSQQKGAILKKTYHLKLKKDNQTQNIQISSTGQIVKTNNELAMN</sequence>
<gene>
    <name evidence="1" type="ORF">DOS84_14040</name>
</gene>
<dbReference type="EMBL" id="QKXH01000008">
    <property type="protein sequence ID" value="PZX92983.1"/>
    <property type="molecule type" value="Genomic_DNA"/>
</dbReference>
<dbReference type="Proteomes" id="UP000249177">
    <property type="component" value="Unassembled WGS sequence"/>
</dbReference>
<evidence type="ECO:0008006" key="3">
    <source>
        <dbReference type="Google" id="ProtNLM"/>
    </source>
</evidence>
<organism evidence="1 2">
    <name type="scientific">Flavobacterium aquariorum</name>
    <dbReference type="NCBI Taxonomy" id="2217670"/>
    <lineage>
        <taxon>Bacteria</taxon>
        <taxon>Pseudomonadati</taxon>
        <taxon>Bacteroidota</taxon>
        <taxon>Flavobacteriia</taxon>
        <taxon>Flavobacteriales</taxon>
        <taxon>Flavobacteriaceae</taxon>
        <taxon>Flavobacterium</taxon>
    </lineage>
</organism>
<dbReference type="OrthoDB" id="1428473at2"/>
<dbReference type="SUPFAM" id="SSF160574">
    <property type="entry name" value="BT0923-like"/>
    <property type="match status" value="1"/>
</dbReference>
<evidence type="ECO:0000313" key="1">
    <source>
        <dbReference type="EMBL" id="PZX92983.1"/>
    </source>
</evidence>
<evidence type="ECO:0000313" key="2">
    <source>
        <dbReference type="Proteomes" id="UP000249177"/>
    </source>
</evidence>
<dbReference type="AlphaFoldDB" id="A0A2W7TR20"/>
<proteinExistence type="predicted"/>
<protein>
    <recommendedName>
        <fullName evidence="3">Nicotinate-nucleotide adenylyltransferase</fullName>
    </recommendedName>
</protein>